<dbReference type="PANTHER" id="PTHR33835">
    <property type="entry name" value="YALI0C07656P"/>
    <property type="match status" value="1"/>
</dbReference>
<protein>
    <recommendedName>
        <fullName evidence="3">Metallo-beta-lactamase domain-containing protein</fullName>
    </recommendedName>
</protein>
<reference evidence="2" key="1">
    <citation type="journal article" date="2014" name="Proc. Natl. Acad. Sci. U.S.A.">
        <title>Extensive sampling of basidiomycete genomes demonstrates inadequacy of the white-rot/brown-rot paradigm for wood decay fungi.</title>
        <authorList>
            <person name="Riley R."/>
            <person name="Salamov A.A."/>
            <person name="Brown D.W."/>
            <person name="Nagy L.G."/>
            <person name="Floudas D."/>
            <person name="Held B.W."/>
            <person name="Levasseur A."/>
            <person name="Lombard V."/>
            <person name="Morin E."/>
            <person name="Otillar R."/>
            <person name="Lindquist E.A."/>
            <person name="Sun H."/>
            <person name="LaButti K.M."/>
            <person name="Schmutz J."/>
            <person name="Jabbour D."/>
            <person name="Luo H."/>
            <person name="Baker S.E."/>
            <person name="Pisabarro A.G."/>
            <person name="Walton J.D."/>
            <person name="Blanchette R.A."/>
            <person name="Henrissat B."/>
            <person name="Martin F."/>
            <person name="Cullen D."/>
            <person name="Hibbett D.S."/>
            <person name="Grigoriev I.V."/>
        </authorList>
    </citation>
    <scope>NUCLEOTIDE SEQUENCE [LARGE SCALE GENOMIC DNA]</scope>
    <source>
        <strain evidence="2">MUCL 33604</strain>
    </source>
</reference>
<dbReference type="Proteomes" id="UP000027265">
    <property type="component" value="Unassembled WGS sequence"/>
</dbReference>
<dbReference type="OrthoDB" id="421671at2759"/>
<proteinExistence type="predicted"/>
<keyword evidence="2" id="KW-1185">Reference proteome</keyword>
<dbReference type="PANTHER" id="PTHR33835:SF1">
    <property type="entry name" value="METALLO-BETA-LACTAMASE DOMAIN-CONTAINING PROTEIN"/>
    <property type="match status" value="1"/>
</dbReference>
<evidence type="ECO:0000313" key="2">
    <source>
        <dbReference type="Proteomes" id="UP000027265"/>
    </source>
</evidence>
<dbReference type="InterPro" id="IPR025638">
    <property type="entry name" value="DUF4336"/>
</dbReference>
<dbReference type="HOGENOM" id="CLU_056292_1_0_1"/>
<organism evidence="1 2">
    <name type="scientific">Jaapia argillacea MUCL 33604</name>
    <dbReference type="NCBI Taxonomy" id="933084"/>
    <lineage>
        <taxon>Eukaryota</taxon>
        <taxon>Fungi</taxon>
        <taxon>Dikarya</taxon>
        <taxon>Basidiomycota</taxon>
        <taxon>Agaricomycotina</taxon>
        <taxon>Agaricomycetes</taxon>
        <taxon>Agaricomycetidae</taxon>
        <taxon>Jaapiales</taxon>
        <taxon>Jaapiaceae</taxon>
        <taxon>Jaapia</taxon>
    </lineage>
</organism>
<name>A0A067Q1S3_9AGAM</name>
<evidence type="ECO:0000313" key="1">
    <source>
        <dbReference type="EMBL" id="KDQ60115.1"/>
    </source>
</evidence>
<dbReference type="InParanoid" id="A0A067Q1S3"/>
<dbReference type="InterPro" id="IPR036866">
    <property type="entry name" value="RibonucZ/Hydroxyglut_hydro"/>
</dbReference>
<sequence>MSDIVIRQLTPDISIFSRPFARFGFLPWGGRSTAIKLSNGHVWVLASTPLSEETKSTIDAMGEVKYIVSPDSLHHLFLAEFKKAYPEAKLIGVAPLVERKKAEGLTLDGAYGADPADTKYGFEDDISACHFPGHANSDVAFLHKPSKTLIEADLLFNLPATEQYSKSKSSASNFIANRLNPFSGLHKTLIGGVIKDKVTMTRDAKTVESWDFDRIIPCHGDVIETGGKKAWQSAYSKLLV</sequence>
<dbReference type="AlphaFoldDB" id="A0A067Q1S3"/>
<dbReference type="Gene3D" id="3.60.15.10">
    <property type="entry name" value="Ribonuclease Z/Hydroxyacylglutathione hydrolase-like"/>
    <property type="match status" value="1"/>
</dbReference>
<dbReference type="EMBL" id="KL197714">
    <property type="protein sequence ID" value="KDQ60115.1"/>
    <property type="molecule type" value="Genomic_DNA"/>
</dbReference>
<evidence type="ECO:0008006" key="3">
    <source>
        <dbReference type="Google" id="ProtNLM"/>
    </source>
</evidence>
<accession>A0A067Q1S3</accession>
<dbReference type="SUPFAM" id="SSF56281">
    <property type="entry name" value="Metallo-hydrolase/oxidoreductase"/>
    <property type="match status" value="1"/>
</dbReference>
<gene>
    <name evidence="1" type="ORF">JAAARDRAFT_32487</name>
</gene>